<protein>
    <submittedName>
        <fullName evidence="1">NBS-LRR type resistance protein</fullName>
    </submittedName>
</protein>
<dbReference type="AlphaFoldDB" id="A0A5D3B9D2"/>
<dbReference type="EMBL" id="SSTD01020087">
    <property type="protein sequence ID" value="TYJ95737.1"/>
    <property type="molecule type" value="Genomic_DNA"/>
</dbReference>
<accession>A0A5D3B9D2</accession>
<name>A0A5D3B9D2_CUCMM</name>
<gene>
    <name evidence="1" type="ORF">E5676_scaffold282G00400</name>
</gene>
<dbReference type="Proteomes" id="UP000321947">
    <property type="component" value="Unassembled WGS sequence"/>
</dbReference>
<evidence type="ECO:0000313" key="1">
    <source>
        <dbReference type="EMBL" id="TYJ95737.1"/>
    </source>
</evidence>
<comment type="caution">
    <text evidence="1">The sequence shown here is derived from an EMBL/GenBank/DDBJ whole genome shotgun (WGS) entry which is preliminary data.</text>
</comment>
<organism evidence="1 2">
    <name type="scientific">Cucumis melo var. makuwa</name>
    <name type="common">Oriental melon</name>
    <dbReference type="NCBI Taxonomy" id="1194695"/>
    <lineage>
        <taxon>Eukaryota</taxon>
        <taxon>Viridiplantae</taxon>
        <taxon>Streptophyta</taxon>
        <taxon>Embryophyta</taxon>
        <taxon>Tracheophyta</taxon>
        <taxon>Spermatophyta</taxon>
        <taxon>Magnoliopsida</taxon>
        <taxon>eudicotyledons</taxon>
        <taxon>Gunneridae</taxon>
        <taxon>Pentapetalae</taxon>
        <taxon>rosids</taxon>
        <taxon>fabids</taxon>
        <taxon>Cucurbitales</taxon>
        <taxon>Cucurbitaceae</taxon>
        <taxon>Benincaseae</taxon>
        <taxon>Cucumis</taxon>
    </lineage>
</organism>
<reference evidence="1 2" key="1">
    <citation type="submission" date="2019-08" db="EMBL/GenBank/DDBJ databases">
        <title>Draft genome sequences of two oriental melons (Cucumis melo L. var makuwa).</title>
        <authorList>
            <person name="Kwon S.-Y."/>
        </authorList>
    </citation>
    <scope>NUCLEOTIDE SEQUENCE [LARGE SCALE GENOMIC DNA]</scope>
    <source>
        <strain evidence="2">cv. Chang Bougi</strain>
        <tissue evidence="1">Leaf</tissue>
    </source>
</reference>
<proteinExistence type="predicted"/>
<sequence>MAFMHPSCPSSVCPSPYHYLKSLKRKRNTHINQSSDPVRCTYQSSDPEGCTYQSRNPEGYTYQSSDPEGCTYQSRDPKGCTYQSRDLEGCTYQSSDPVGCTYQSSDPEGHRVYKATINDWFQAYDGGGCFTDDRRSGSRSKMKGWPTRLRVEATDDHPGTQGGKRERRRWRSLQTVGWPVWRTRRWLTVRGRKTGTCGCDRLDEGEIMRMAAVIVG</sequence>
<evidence type="ECO:0000313" key="2">
    <source>
        <dbReference type="Proteomes" id="UP000321947"/>
    </source>
</evidence>